<organism evidence="5 6">
    <name type="scientific">Pedobacter ginsengisoli</name>
    <dbReference type="NCBI Taxonomy" id="363852"/>
    <lineage>
        <taxon>Bacteria</taxon>
        <taxon>Pseudomonadati</taxon>
        <taxon>Bacteroidota</taxon>
        <taxon>Sphingobacteriia</taxon>
        <taxon>Sphingobacteriales</taxon>
        <taxon>Sphingobacteriaceae</taxon>
        <taxon>Pedobacter</taxon>
    </lineage>
</organism>
<dbReference type="InterPro" id="IPR024930">
    <property type="entry name" value="Skp_dom_sf"/>
</dbReference>
<keyword evidence="2 4" id="KW-0732">Signal</keyword>
<keyword evidence="3" id="KW-0175">Coiled coil</keyword>
<sequence length="187" mass="20489">MRKLMNAFFVTAGLLFTVNIANAQQKLAHLNSAAIIEAMPEVKTARTTLEAFQKTKTADIDKMISEYQTKLKAAQDKEKTLSEANKETVGKELQTAGAELQDLEKRITDARTKAQQELEQKNAELFNPIQVKADAAIKAVSKEKGFTYVFDTANQGLVYWDGGEDITPLVKTKLGIAATAATPAPKK</sequence>
<keyword evidence="6" id="KW-1185">Reference proteome</keyword>
<dbReference type="AlphaFoldDB" id="A0A2D1UC05"/>
<dbReference type="EMBL" id="CP024091">
    <property type="protein sequence ID" value="ATP59034.1"/>
    <property type="molecule type" value="Genomic_DNA"/>
</dbReference>
<evidence type="ECO:0000256" key="3">
    <source>
        <dbReference type="SAM" id="Coils"/>
    </source>
</evidence>
<evidence type="ECO:0000313" key="6">
    <source>
        <dbReference type="Proteomes" id="UP000223749"/>
    </source>
</evidence>
<dbReference type="GO" id="GO:0051082">
    <property type="term" value="F:unfolded protein binding"/>
    <property type="evidence" value="ECO:0007669"/>
    <property type="project" value="InterPro"/>
</dbReference>
<dbReference type="InterPro" id="IPR005632">
    <property type="entry name" value="Chaperone_Skp"/>
</dbReference>
<dbReference type="OrthoDB" id="1524711at2"/>
<comment type="similarity">
    <text evidence="1">Belongs to the Skp family.</text>
</comment>
<evidence type="ECO:0000256" key="1">
    <source>
        <dbReference type="ARBA" id="ARBA00009091"/>
    </source>
</evidence>
<dbReference type="Gene3D" id="3.30.910.20">
    <property type="entry name" value="Skp domain"/>
    <property type="match status" value="1"/>
</dbReference>
<gene>
    <name evidence="5" type="ORF">CPT03_22480</name>
</gene>
<protein>
    <recommendedName>
        <fullName evidence="7">Outer membrane chaperone Skp</fullName>
    </recommendedName>
</protein>
<dbReference type="PANTHER" id="PTHR35089:SF1">
    <property type="entry name" value="CHAPERONE PROTEIN SKP"/>
    <property type="match status" value="1"/>
</dbReference>
<dbReference type="RefSeq" id="WP_099440906.1">
    <property type="nucleotide sequence ID" value="NZ_CP024091.1"/>
</dbReference>
<dbReference type="GO" id="GO:0005829">
    <property type="term" value="C:cytosol"/>
    <property type="evidence" value="ECO:0007669"/>
    <property type="project" value="TreeGrafter"/>
</dbReference>
<evidence type="ECO:0000256" key="4">
    <source>
        <dbReference type="SAM" id="SignalP"/>
    </source>
</evidence>
<dbReference type="Proteomes" id="UP000223749">
    <property type="component" value="Chromosome"/>
</dbReference>
<feature type="signal peptide" evidence="4">
    <location>
        <begin position="1"/>
        <end position="23"/>
    </location>
</feature>
<dbReference type="SUPFAM" id="SSF111384">
    <property type="entry name" value="OmpH-like"/>
    <property type="match status" value="1"/>
</dbReference>
<dbReference type="KEGG" id="pgs:CPT03_22480"/>
<dbReference type="PANTHER" id="PTHR35089">
    <property type="entry name" value="CHAPERONE PROTEIN SKP"/>
    <property type="match status" value="1"/>
</dbReference>
<proteinExistence type="inferred from homology"/>
<dbReference type="GO" id="GO:0050821">
    <property type="term" value="P:protein stabilization"/>
    <property type="evidence" value="ECO:0007669"/>
    <property type="project" value="TreeGrafter"/>
</dbReference>
<accession>A0A2D1UC05</accession>
<evidence type="ECO:0000256" key="2">
    <source>
        <dbReference type="ARBA" id="ARBA00022729"/>
    </source>
</evidence>
<feature type="coiled-coil region" evidence="3">
    <location>
        <begin position="64"/>
        <end position="124"/>
    </location>
</feature>
<feature type="chain" id="PRO_5013871056" description="Outer membrane chaperone Skp" evidence="4">
    <location>
        <begin position="24"/>
        <end position="187"/>
    </location>
</feature>
<reference evidence="5 6" key="1">
    <citation type="submission" date="2017-10" db="EMBL/GenBank/DDBJ databases">
        <title>Whole genome of Pedobacter ginsengisoli T01R-27 isolated from tomato rhizosphere.</title>
        <authorList>
            <person name="Weon H.-Y."/>
            <person name="Lee S.A."/>
            <person name="Sang M.K."/>
            <person name="Song J."/>
        </authorList>
    </citation>
    <scope>NUCLEOTIDE SEQUENCE [LARGE SCALE GENOMIC DNA]</scope>
    <source>
        <strain evidence="5 6">T01R-27</strain>
    </source>
</reference>
<dbReference type="SMART" id="SM00935">
    <property type="entry name" value="OmpH"/>
    <property type="match status" value="1"/>
</dbReference>
<evidence type="ECO:0008006" key="7">
    <source>
        <dbReference type="Google" id="ProtNLM"/>
    </source>
</evidence>
<name>A0A2D1UC05_9SPHI</name>
<dbReference type="Pfam" id="PF03938">
    <property type="entry name" value="OmpH"/>
    <property type="match status" value="1"/>
</dbReference>
<evidence type="ECO:0000313" key="5">
    <source>
        <dbReference type="EMBL" id="ATP59034.1"/>
    </source>
</evidence>